<reference evidence="9" key="1">
    <citation type="submission" date="2021-01" db="EMBL/GenBank/DDBJ databases">
        <authorList>
            <consortium name="Aspergillus puulaauensis MK2 genome sequencing consortium"/>
            <person name="Kazuki M."/>
            <person name="Futagami T."/>
        </authorList>
    </citation>
    <scope>NUCLEOTIDE SEQUENCE</scope>
    <source>
        <strain evidence="9">MK2</strain>
    </source>
</reference>
<keyword evidence="3" id="KW-0813">Transport</keyword>
<keyword evidence="5 7" id="KW-1133">Transmembrane helix</keyword>
<dbReference type="Gene3D" id="1.20.1250.20">
    <property type="entry name" value="MFS general substrate transporter like domains"/>
    <property type="match status" value="2"/>
</dbReference>
<feature type="transmembrane region" description="Helical" evidence="7">
    <location>
        <begin position="376"/>
        <end position="397"/>
    </location>
</feature>
<evidence type="ECO:0000256" key="3">
    <source>
        <dbReference type="ARBA" id="ARBA00022448"/>
    </source>
</evidence>
<evidence type="ECO:0000256" key="1">
    <source>
        <dbReference type="ARBA" id="ARBA00004141"/>
    </source>
</evidence>
<feature type="transmembrane region" description="Helical" evidence="7">
    <location>
        <begin position="177"/>
        <end position="199"/>
    </location>
</feature>
<evidence type="ECO:0000256" key="2">
    <source>
        <dbReference type="ARBA" id="ARBA00008335"/>
    </source>
</evidence>
<dbReference type="PANTHER" id="PTHR43791">
    <property type="entry name" value="PERMEASE-RELATED"/>
    <property type="match status" value="1"/>
</dbReference>
<dbReference type="Proteomes" id="UP000654913">
    <property type="component" value="Chromosome 6"/>
</dbReference>
<dbReference type="GO" id="GO:0022857">
    <property type="term" value="F:transmembrane transporter activity"/>
    <property type="evidence" value="ECO:0007669"/>
    <property type="project" value="InterPro"/>
</dbReference>
<evidence type="ECO:0000259" key="8">
    <source>
        <dbReference type="PROSITE" id="PS50850"/>
    </source>
</evidence>
<organism evidence="9 10">
    <name type="scientific">Aspergillus puulaauensis</name>
    <dbReference type="NCBI Taxonomy" id="1220207"/>
    <lineage>
        <taxon>Eukaryota</taxon>
        <taxon>Fungi</taxon>
        <taxon>Dikarya</taxon>
        <taxon>Ascomycota</taxon>
        <taxon>Pezizomycotina</taxon>
        <taxon>Eurotiomycetes</taxon>
        <taxon>Eurotiomycetidae</taxon>
        <taxon>Eurotiales</taxon>
        <taxon>Aspergillaceae</taxon>
        <taxon>Aspergillus</taxon>
    </lineage>
</organism>
<feature type="transmembrane region" description="Helical" evidence="7">
    <location>
        <begin position="442"/>
        <end position="463"/>
    </location>
</feature>
<gene>
    <name evidence="9" type="ORF">APUU_61303S</name>
</gene>
<name>A0A7R8ASZ7_9EURO</name>
<feature type="transmembrane region" description="Helical" evidence="7">
    <location>
        <begin position="145"/>
        <end position="165"/>
    </location>
</feature>
<feature type="transmembrane region" description="Helical" evidence="7">
    <location>
        <begin position="45"/>
        <end position="62"/>
    </location>
</feature>
<dbReference type="FunFam" id="1.20.1250.20:FF:000057">
    <property type="entry name" value="MFS general substrate transporter"/>
    <property type="match status" value="1"/>
</dbReference>
<comment type="subcellular location">
    <subcellularLocation>
        <location evidence="1">Membrane</location>
        <topology evidence="1">Multi-pass membrane protein</topology>
    </subcellularLocation>
</comment>
<evidence type="ECO:0000256" key="5">
    <source>
        <dbReference type="ARBA" id="ARBA00022989"/>
    </source>
</evidence>
<keyword evidence="4 7" id="KW-0812">Transmembrane</keyword>
<dbReference type="SUPFAM" id="SSF103473">
    <property type="entry name" value="MFS general substrate transporter"/>
    <property type="match status" value="1"/>
</dbReference>
<dbReference type="GO" id="GO:0016020">
    <property type="term" value="C:membrane"/>
    <property type="evidence" value="ECO:0007669"/>
    <property type="project" value="UniProtKB-SubCell"/>
</dbReference>
<feature type="transmembrane region" description="Helical" evidence="7">
    <location>
        <begin position="285"/>
        <end position="305"/>
    </location>
</feature>
<sequence length="486" mass="53588">MSVDHKKDPLNDEPEALGQKEGSIVEEHLNDPAYRAREKWMVRKLDITLMPIIFILYMFNYLDRNNIAQAKLDSFEEDLGLKGSDYSTAVAIVNIGYILMQLPSNMILTKVRPSLYIPLWVCVWSVVSGATAGTNNFGGLIGVRIVLGICEAPFFPGVFYLLSCWYTKKELALRYAVLYSGLVLATATSGLLAAAIFAGMDGTAGLPGWRWLFIIEGAVSFVLGVIAPFLLPDLPGQNSGSVRWLFSEEEQRLAVDRMARDAVSNQEDNASLRHGLKLAVMDIKMWTFAFIMCCSQSAYGFNYFYPAIVEGFNLGSRTITLACTAPPYIIGAFVAYGVAWSSDRFHDRGFHVLTPVLVAIVGFIISVATLNIPVRYFASFLYISGIFGANAVVFSWAATTVSDTAQKKACAMAIINITGQLGSVWSPFFFHENEAPRYLTAMILLLVFASVEAVLCVSMKLLLRRENKKLIARGNEAGVVPNLYTL</sequence>
<dbReference type="PROSITE" id="PS50850">
    <property type="entry name" value="MFS"/>
    <property type="match status" value="1"/>
</dbReference>
<dbReference type="PANTHER" id="PTHR43791:SF62">
    <property type="entry name" value="MAJOR FACILITATOR SUPERFAMILY (MFS) PROFILE DOMAIN-CONTAINING PROTEIN"/>
    <property type="match status" value="1"/>
</dbReference>
<feature type="transmembrane region" description="Helical" evidence="7">
    <location>
        <begin position="317"/>
        <end position="338"/>
    </location>
</feature>
<dbReference type="RefSeq" id="XP_041560441.1">
    <property type="nucleotide sequence ID" value="XM_041694630.1"/>
</dbReference>
<keyword evidence="10" id="KW-1185">Reference proteome</keyword>
<protein>
    <recommendedName>
        <fullName evidence="8">Major facilitator superfamily (MFS) profile domain-containing protein</fullName>
    </recommendedName>
</protein>
<feature type="transmembrane region" description="Helical" evidence="7">
    <location>
        <begin position="409"/>
        <end position="430"/>
    </location>
</feature>
<dbReference type="EMBL" id="AP024448">
    <property type="protein sequence ID" value="BCS28255.1"/>
    <property type="molecule type" value="Genomic_DNA"/>
</dbReference>
<feature type="transmembrane region" description="Helical" evidence="7">
    <location>
        <begin position="86"/>
        <end position="103"/>
    </location>
</feature>
<proteinExistence type="inferred from homology"/>
<dbReference type="FunFam" id="1.20.1250.20:FF:000013">
    <property type="entry name" value="MFS general substrate transporter"/>
    <property type="match status" value="1"/>
</dbReference>
<dbReference type="GeneID" id="64978252"/>
<dbReference type="AlphaFoldDB" id="A0A7R8ASZ7"/>
<evidence type="ECO:0000313" key="10">
    <source>
        <dbReference type="Proteomes" id="UP000654913"/>
    </source>
</evidence>
<dbReference type="InterPro" id="IPR020846">
    <property type="entry name" value="MFS_dom"/>
</dbReference>
<evidence type="ECO:0000313" key="9">
    <source>
        <dbReference type="EMBL" id="BCS28255.1"/>
    </source>
</evidence>
<comment type="similarity">
    <text evidence="2">Belongs to the major facilitator superfamily.</text>
</comment>
<dbReference type="KEGG" id="apuu:APUU_61303S"/>
<feature type="transmembrane region" description="Helical" evidence="7">
    <location>
        <begin position="115"/>
        <end position="133"/>
    </location>
</feature>
<dbReference type="InterPro" id="IPR011701">
    <property type="entry name" value="MFS"/>
</dbReference>
<accession>A0A7R8ASZ7</accession>
<dbReference type="Pfam" id="PF07690">
    <property type="entry name" value="MFS_1"/>
    <property type="match status" value="1"/>
</dbReference>
<dbReference type="InterPro" id="IPR036259">
    <property type="entry name" value="MFS_trans_sf"/>
</dbReference>
<feature type="domain" description="Major facilitator superfamily (MFS) profile" evidence="8">
    <location>
        <begin position="49"/>
        <end position="468"/>
    </location>
</feature>
<feature type="transmembrane region" description="Helical" evidence="7">
    <location>
        <begin position="211"/>
        <end position="231"/>
    </location>
</feature>
<reference evidence="9" key="2">
    <citation type="submission" date="2021-02" db="EMBL/GenBank/DDBJ databases">
        <title>Aspergillus puulaauensis MK2 genome sequence.</title>
        <authorList>
            <person name="Futagami T."/>
            <person name="Mori K."/>
            <person name="Kadooka C."/>
            <person name="Tanaka T."/>
        </authorList>
    </citation>
    <scope>NUCLEOTIDE SEQUENCE</scope>
    <source>
        <strain evidence="9">MK2</strain>
    </source>
</reference>
<evidence type="ECO:0000256" key="4">
    <source>
        <dbReference type="ARBA" id="ARBA00022692"/>
    </source>
</evidence>
<dbReference type="OrthoDB" id="2250022at2759"/>
<evidence type="ECO:0000256" key="7">
    <source>
        <dbReference type="SAM" id="Phobius"/>
    </source>
</evidence>
<feature type="transmembrane region" description="Helical" evidence="7">
    <location>
        <begin position="350"/>
        <end position="370"/>
    </location>
</feature>
<evidence type="ECO:0000256" key="6">
    <source>
        <dbReference type="ARBA" id="ARBA00023136"/>
    </source>
</evidence>
<keyword evidence="6 7" id="KW-0472">Membrane</keyword>